<dbReference type="Proteomes" id="UP000828390">
    <property type="component" value="Unassembled WGS sequence"/>
</dbReference>
<reference evidence="2" key="1">
    <citation type="journal article" date="2019" name="bioRxiv">
        <title>The Genome of the Zebra Mussel, Dreissena polymorpha: A Resource for Invasive Species Research.</title>
        <authorList>
            <person name="McCartney M.A."/>
            <person name="Auch B."/>
            <person name="Kono T."/>
            <person name="Mallez S."/>
            <person name="Zhang Y."/>
            <person name="Obille A."/>
            <person name="Becker A."/>
            <person name="Abrahante J.E."/>
            <person name="Garbe J."/>
            <person name="Badalamenti J.P."/>
            <person name="Herman A."/>
            <person name="Mangelson H."/>
            <person name="Liachko I."/>
            <person name="Sullivan S."/>
            <person name="Sone E.D."/>
            <person name="Koren S."/>
            <person name="Silverstein K.A.T."/>
            <person name="Beckman K.B."/>
            <person name="Gohl D.M."/>
        </authorList>
    </citation>
    <scope>NUCLEOTIDE SEQUENCE</scope>
    <source>
        <strain evidence="2">Duluth1</strain>
        <tissue evidence="2">Whole animal</tissue>
    </source>
</reference>
<evidence type="ECO:0000313" key="3">
    <source>
        <dbReference type="Proteomes" id="UP000828390"/>
    </source>
</evidence>
<reference evidence="2" key="2">
    <citation type="submission" date="2020-11" db="EMBL/GenBank/DDBJ databases">
        <authorList>
            <person name="McCartney M.A."/>
            <person name="Auch B."/>
            <person name="Kono T."/>
            <person name="Mallez S."/>
            <person name="Becker A."/>
            <person name="Gohl D.M."/>
            <person name="Silverstein K.A.T."/>
            <person name="Koren S."/>
            <person name="Bechman K.B."/>
            <person name="Herman A."/>
            <person name="Abrahante J.E."/>
            <person name="Garbe J."/>
        </authorList>
    </citation>
    <scope>NUCLEOTIDE SEQUENCE</scope>
    <source>
        <strain evidence="2">Duluth1</strain>
        <tissue evidence="2">Whole animal</tissue>
    </source>
</reference>
<dbReference type="AlphaFoldDB" id="A0A9D4BEX8"/>
<proteinExistence type="predicted"/>
<evidence type="ECO:0000256" key="1">
    <source>
        <dbReference type="SAM" id="SignalP"/>
    </source>
</evidence>
<gene>
    <name evidence="2" type="ORF">DPMN_194569</name>
</gene>
<comment type="caution">
    <text evidence="2">The sequence shown here is derived from an EMBL/GenBank/DDBJ whole genome shotgun (WGS) entry which is preliminary data.</text>
</comment>
<organism evidence="2 3">
    <name type="scientific">Dreissena polymorpha</name>
    <name type="common">Zebra mussel</name>
    <name type="synonym">Mytilus polymorpha</name>
    <dbReference type="NCBI Taxonomy" id="45954"/>
    <lineage>
        <taxon>Eukaryota</taxon>
        <taxon>Metazoa</taxon>
        <taxon>Spiralia</taxon>
        <taxon>Lophotrochozoa</taxon>
        <taxon>Mollusca</taxon>
        <taxon>Bivalvia</taxon>
        <taxon>Autobranchia</taxon>
        <taxon>Heteroconchia</taxon>
        <taxon>Euheterodonta</taxon>
        <taxon>Imparidentia</taxon>
        <taxon>Neoheterodontei</taxon>
        <taxon>Myida</taxon>
        <taxon>Dreissenoidea</taxon>
        <taxon>Dreissenidae</taxon>
        <taxon>Dreissena</taxon>
    </lineage>
</organism>
<sequence length="140" mass="15278">MAARLVCACAVFVCFLQITWGQSSLFKYEQMIPSDGTVVVDSIENPDCPLETHPDTQTMFIMRGPLGNPEPRTCPPGTYFLRSVCSCVNVPHDKCNLRPSPLGSGFYEEDVFGVWIRRPCGPGSAFSAATCECSVSLNGF</sequence>
<feature type="chain" id="PRO_5039467273" evidence="1">
    <location>
        <begin position="22"/>
        <end position="140"/>
    </location>
</feature>
<protein>
    <submittedName>
        <fullName evidence="2">Uncharacterized protein</fullName>
    </submittedName>
</protein>
<name>A0A9D4BEX8_DREPO</name>
<accession>A0A9D4BEX8</accession>
<feature type="signal peptide" evidence="1">
    <location>
        <begin position="1"/>
        <end position="21"/>
    </location>
</feature>
<keyword evidence="3" id="KW-1185">Reference proteome</keyword>
<dbReference type="EMBL" id="JAIWYP010000019">
    <property type="protein sequence ID" value="KAH3692816.1"/>
    <property type="molecule type" value="Genomic_DNA"/>
</dbReference>
<evidence type="ECO:0000313" key="2">
    <source>
        <dbReference type="EMBL" id="KAH3692816.1"/>
    </source>
</evidence>
<keyword evidence="1" id="KW-0732">Signal</keyword>